<proteinExistence type="predicted"/>
<accession>A0ABV3S360</accession>
<sequence>MTEKHFEFIAEEELANIIGGSSDGFWYAFGETAHKFMNSPIKSHQSGFTGNHWN</sequence>
<dbReference type="EMBL" id="JBFPER010000001">
    <property type="protein sequence ID" value="MEX0379825.1"/>
    <property type="molecule type" value="Genomic_DNA"/>
</dbReference>
<name>A0ABV3S360_9LACO</name>
<organism evidence="1 2">
    <name type="scientific">Leuconostoc aquikimchii</name>
    <dbReference type="NCBI Taxonomy" id="3236804"/>
    <lineage>
        <taxon>Bacteria</taxon>
        <taxon>Bacillati</taxon>
        <taxon>Bacillota</taxon>
        <taxon>Bacilli</taxon>
        <taxon>Lactobacillales</taxon>
        <taxon>Lactobacillaceae</taxon>
        <taxon>Leuconostoc</taxon>
    </lineage>
</organism>
<evidence type="ECO:0000313" key="1">
    <source>
        <dbReference type="EMBL" id="MEX0379825.1"/>
    </source>
</evidence>
<evidence type="ECO:0000313" key="2">
    <source>
        <dbReference type="Proteomes" id="UP001556617"/>
    </source>
</evidence>
<dbReference type="Proteomes" id="UP001556617">
    <property type="component" value="Unassembled WGS sequence"/>
</dbReference>
<dbReference type="RefSeq" id="WP_367973120.1">
    <property type="nucleotide sequence ID" value="NZ_JBFPEQ010000001.1"/>
</dbReference>
<comment type="caution">
    <text evidence="1">The sequence shown here is derived from an EMBL/GenBank/DDBJ whole genome shotgun (WGS) entry which is preliminary data.</text>
</comment>
<gene>
    <name evidence="1" type="ORF">AB3K24_00410</name>
</gene>
<keyword evidence="2" id="KW-1185">Reference proteome</keyword>
<protein>
    <recommendedName>
        <fullName evidence="3">Bacteriocin</fullName>
    </recommendedName>
</protein>
<evidence type="ECO:0008006" key="3">
    <source>
        <dbReference type="Google" id="ProtNLM"/>
    </source>
</evidence>
<reference evidence="1 2" key="1">
    <citation type="submission" date="2024-07" db="EMBL/GenBank/DDBJ databases">
        <authorList>
            <person name="Yun M."/>
        </authorList>
    </citation>
    <scope>NUCLEOTIDE SEQUENCE [LARGE SCALE GENOMIC DNA]</scope>
    <source>
        <strain evidence="1 2">MS01</strain>
    </source>
</reference>